<dbReference type="Proteomes" id="UP000327157">
    <property type="component" value="Chromosome 16"/>
</dbReference>
<keyword evidence="3" id="KW-1185">Reference proteome</keyword>
<name>A0A5N5HEB7_9ROSA</name>
<dbReference type="PANTHER" id="PTHR11439">
    <property type="entry name" value="GAG-POL-RELATED RETROTRANSPOSON"/>
    <property type="match status" value="1"/>
</dbReference>
<dbReference type="OrthoDB" id="8048545at2759"/>
<organism evidence="2 3">
    <name type="scientific">Pyrus ussuriensis x Pyrus communis</name>
    <dbReference type="NCBI Taxonomy" id="2448454"/>
    <lineage>
        <taxon>Eukaryota</taxon>
        <taxon>Viridiplantae</taxon>
        <taxon>Streptophyta</taxon>
        <taxon>Embryophyta</taxon>
        <taxon>Tracheophyta</taxon>
        <taxon>Spermatophyta</taxon>
        <taxon>Magnoliopsida</taxon>
        <taxon>eudicotyledons</taxon>
        <taxon>Gunneridae</taxon>
        <taxon>Pentapetalae</taxon>
        <taxon>rosids</taxon>
        <taxon>fabids</taxon>
        <taxon>Rosales</taxon>
        <taxon>Rosaceae</taxon>
        <taxon>Amygdaloideae</taxon>
        <taxon>Maleae</taxon>
        <taxon>Pyrus</taxon>
    </lineage>
</organism>
<reference evidence="2 3" key="3">
    <citation type="submission" date="2019-11" db="EMBL/GenBank/DDBJ databases">
        <title>A de novo genome assembly of a pear dwarfing rootstock.</title>
        <authorList>
            <person name="Wang F."/>
            <person name="Wang J."/>
            <person name="Li S."/>
            <person name="Zhang Y."/>
            <person name="Fang M."/>
            <person name="Ma L."/>
            <person name="Zhao Y."/>
            <person name="Jiang S."/>
        </authorList>
    </citation>
    <scope>NUCLEOTIDE SEQUENCE [LARGE SCALE GENOMIC DNA]</scope>
    <source>
        <strain evidence="2">S2</strain>
        <tissue evidence="2">Leaf</tissue>
    </source>
</reference>
<accession>A0A5N5HEB7</accession>
<dbReference type="EMBL" id="SMOL01000160">
    <property type="protein sequence ID" value="KAB2625988.1"/>
    <property type="molecule type" value="Genomic_DNA"/>
</dbReference>
<comment type="caution">
    <text evidence="2">The sequence shown here is derived from an EMBL/GenBank/DDBJ whole genome shotgun (WGS) entry which is preliminary data.</text>
</comment>
<reference evidence="2 3" key="1">
    <citation type="submission" date="2019-09" db="EMBL/GenBank/DDBJ databases">
        <authorList>
            <person name="Ou C."/>
        </authorList>
    </citation>
    <scope>NUCLEOTIDE SEQUENCE [LARGE SCALE GENOMIC DNA]</scope>
    <source>
        <strain evidence="2">S2</strain>
        <tissue evidence="2">Leaf</tissue>
    </source>
</reference>
<dbReference type="PANTHER" id="PTHR11439:SF467">
    <property type="entry name" value="INTEGRASE CATALYTIC DOMAIN-CONTAINING PROTEIN"/>
    <property type="match status" value="1"/>
</dbReference>
<evidence type="ECO:0000313" key="2">
    <source>
        <dbReference type="EMBL" id="KAB2625988.1"/>
    </source>
</evidence>
<dbReference type="InterPro" id="IPR043502">
    <property type="entry name" value="DNA/RNA_pol_sf"/>
</dbReference>
<reference evidence="3" key="2">
    <citation type="submission" date="2019-10" db="EMBL/GenBank/DDBJ databases">
        <title>A de novo genome assembly of a pear dwarfing rootstock.</title>
        <authorList>
            <person name="Wang F."/>
            <person name="Wang J."/>
            <person name="Li S."/>
            <person name="Zhang Y."/>
            <person name="Fang M."/>
            <person name="Ma L."/>
            <person name="Zhao Y."/>
            <person name="Jiang S."/>
        </authorList>
    </citation>
    <scope>NUCLEOTIDE SEQUENCE [LARGE SCALE GENOMIC DNA]</scope>
</reference>
<dbReference type="CDD" id="cd09272">
    <property type="entry name" value="RNase_HI_RT_Ty1"/>
    <property type="match status" value="1"/>
</dbReference>
<protein>
    <recommendedName>
        <fullName evidence="1">Reverse transcriptase Ty1/copia-type domain-containing protein</fullName>
    </recommendedName>
</protein>
<dbReference type="SUPFAM" id="SSF56672">
    <property type="entry name" value="DNA/RNA polymerases"/>
    <property type="match status" value="1"/>
</dbReference>
<proteinExistence type="predicted"/>
<feature type="domain" description="Reverse transcriptase Ty1/copia-type" evidence="1">
    <location>
        <begin position="302"/>
        <end position="386"/>
    </location>
</feature>
<sequence length="526" mass="57938">MADDRVVVLIMTKTFGLNKSSSLNAQAKIADSAPGFAVLISSGHGSNIQQRAGLAEPKAPIKVGQLSGGIDISDAREKGTASLPSGKTTLGLPNLLADSNHAPDLDPDSIGQQLSLLNLISSREQSDDPSKIDTAFTASAKQYYGWIINSGSTDHMTYDESLFHYLIVPPKDNVITANGEIAPVTGSTAYFTRLLVLKLLNKMVWKNVRTDISWKLHGSPGETETEDLGVMTNPPDCALPEGRDTSIQSPTVGHDIIVQSPVMANDTISQSPMDLDRETPDREIAHATLNSKPTPFIDLAEANLDWPLKQLDVKNVFLHGDLEEEVCMDLPPRYETPNEAGKVCRLQKARYGLKQSPRAWFGRFTEAMKKYSYIQGNVDHTLFIKLIRVSVVSQFMHAPSEDHMAAVMRILSYLKGAPGRGLIFRKHGHLEVKGYIDANCARNINDRHSTSGYFTFVAGNLVTWRSKKQNVVARSTAEVEHRGMAHGIYELLWFRILLTDIGFKPQGAMLLYCDNQAAREIANNLI</sequence>
<dbReference type="AlphaFoldDB" id="A0A5N5HEB7"/>
<evidence type="ECO:0000259" key="1">
    <source>
        <dbReference type="Pfam" id="PF07727"/>
    </source>
</evidence>
<gene>
    <name evidence="2" type="ORF">D8674_017648</name>
</gene>
<dbReference type="InterPro" id="IPR013103">
    <property type="entry name" value="RVT_2"/>
</dbReference>
<evidence type="ECO:0000313" key="3">
    <source>
        <dbReference type="Proteomes" id="UP000327157"/>
    </source>
</evidence>
<dbReference type="Pfam" id="PF07727">
    <property type="entry name" value="RVT_2"/>
    <property type="match status" value="1"/>
</dbReference>